<reference evidence="2" key="1">
    <citation type="journal article" date="2021" name="PeerJ">
        <title>Extensive microbial diversity within the chicken gut microbiome revealed by metagenomics and culture.</title>
        <authorList>
            <person name="Gilroy R."/>
            <person name="Ravi A."/>
            <person name="Getino M."/>
            <person name="Pursley I."/>
            <person name="Horton D.L."/>
            <person name="Alikhan N.F."/>
            <person name="Baker D."/>
            <person name="Gharbi K."/>
            <person name="Hall N."/>
            <person name="Watson M."/>
            <person name="Adriaenssens E.M."/>
            <person name="Foster-Nyarko E."/>
            <person name="Jarju S."/>
            <person name="Secka A."/>
            <person name="Antonio M."/>
            <person name="Oren A."/>
            <person name="Chaudhuri R.R."/>
            <person name="La Ragione R."/>
            <person name="Hildebrand F."/>
            <person name="Pallen M.J."/>
        </authorList>
    </citation>
    <scope>NUCLEOTIDE SEQUENCE</scope>
    <source>
        <strain evidence="2">5134</strain>
    </source>
</reference>
<dbReference type="PANTHER" id="PTHR31084">
    <property type="entry name" value="ALPHA-L-FUCOSIDASE 2"/>
    <property type="match status" value="1"/>
</dbReference>
<evidence type="ECO:0000313" key="2">
    <source>
        <dbReference type="EMBL" id="HIY67836.1"/>
    </source>
</evidence>
<name>A0A9D1YYV2_9BACT</name>
<evidence type="ECO:0000313" key="3">
    <source>
        <dbReference type="Proteomes" id="UP000886844"/>
    </source>
</evidence>
<feature type="domain" description="Glycosyl hydrolase family 95 N-terminal" evidence="1">
    <location>
        <begin position="32"/>
        <end position="278"/>
    </location>
</feature>
<dbReference type="AlphaFoldDB" id="A0A9D1YYV2"/>
<dbReference type="Gene3D" id="2.70.98.50">
    <property type="entry name" value="putative glycoside hydrolase family protein from bacillus halodurans"/>
    <property type="match status" value="1"/>
</dbReference>
<dbReference type="PANTHER" id="PTHR31084:SF0">
    <property type="entry name" value="ALPHA-L-FUCOSIDASE 2"/>
    <property type="match status" value="1"/>
</dbReference>
<feature type="non-terminal residue" evidence="2">
    <location>
        <position position="288"/>
    </location>
</feature>
<dbReference type="Proteomes" id="UP000886844">
    <property type="component" value="Unassembled WGS sequence"/>
</dbReference>
<reference evidence="2" key="2">
    <citation type="submission" date="2021-04" db="EMBL/GenBank/DDBJ databases">
        <authorList>
            <person name="Gilroy R."/>
        </authorList>
    </citation>
    <scope>NUCLEOTIDE SEQUENCE</scope>
    <source>
        <strain evidence="2">5134</strain>
    </source>
</reference>
<comment type="caution">
    <text evidence="2">The sequence shown here is derived from an EMBL/GenBank/DDBJ whole genome shotgun (WGS) entry which is preliminary data.</text>
</comment>
<dbReference type="InterPro" id="IPR027414">
    <property type="entry name" value="GH95_N_dom"/>
</dbReference>
<dbReference type="EMBL" id="DXDA01000002">
    <property type="protein sequence ID" value="HIY67836.1"/>
    <property type="molecule type" value="Genomic_DNA"/>
</dbReference>
<dbReference type="Pfam" id="PF14498">
    <property type="entry name" value="Glyco_hyd_65N_2"/>
    <property type="match status" value="1"/>
</dbReference>
<organism evidence="2 3">
    <name type="scientific">Candidatus Alistipes intestinigallinarum</name>
    <dbReference type="NCBI Taxonomy" id="2838440"/>
    <lineage>
        <taxon>Bacteria</taxon>
        <taxon>Pseudomonadati</taxon>
        <taxon>Bacteroidota</taxon>
        <taxon>Bacteroidia</taxon>
        <taxon>Bacteroidales</taxon>
        <taxon>Rikenellaceae</taxon>
        <taxon>Alistipes</taxon>
    </lineage>
</organism>
<gene>
    <name evidence="2" type="ORF">H9828_00285</name>
</gene>
<accession>A0A9D1YYV2</accession>
<evidence type="ECO:0000259" key="1">
    <source>
        <dbReference type="Pfam" id="PF14498"/>
    </source>
</evidence>
<proteinExistence type="predicted"/>
<sequence length="288" mass="31429">MNGNGKRGLFTLMMLTTLLGVRAHGIPEELSLWYRQPATAFEETLVLGNGRLGASVFGGTAVDSIYLNDATLWTGTPSECRSKNGYQVVPLIRAALDEERYDVAEALQHFLQGSYSESYAPLGTLILTSAPGTQPPTEYRRELSLDRAVATTRFSADGITYEREYFTSHPDRVLAIRLKADRRGALSFDLGFGSRLKHAIRVDGNRLIAFGVAPAGDRTHYRQGRDDSADFSGDRGIRFAALCEIVATDGRRVSDPDGIGVRDAREAIVLVCVSTSFNGFDKDPATEG</sequence>
<protein>
    <submittedName>
        <fullName evidence="2">Glycoside hydrolase family 95 protein</fullName>
    </submittedName>
</protein>
<keyword evidence="2" id="KW-0378">Hydrolase</keyword>
<dbReference type="GO" id="GO:0004560">
    <property type="term" value="F:alpha-L-fucosidase activity"/>
    <property type="evidence" value="ECO:0007669"/>
    <property type="project" value="TreeGrafter"/>
</dbReference>